<keyword evidence="6" id="KW-0539">Nucleus</keyword>
<evidence type="ECO:0000256" key="2">
    <source>
        <dbReference type="ARBA" id="ARBA00022723"/>
    </source>
</evidence>
<accession>A0A5N5WH82</accession>
<protein>
    <recommendedName>
        <fullName evidence="8">C2H2-type domain-containing protein</fullName>
    </recommendedName>
</protein>
<keyword evidence="5" id="KW-0862">Zinc</keyword>
<feature type="domain" description="C2H2-type" evidence="8">
    <location>
        <begin position="67"/>
        <end position="94"/>
    </location>
</feature>
<comment type="subcellular location">
    <subcellularLocation>
        <location evidence="1">Nucleus</location>
    </subcellularLocation>
</comment>
<dbReference type="GO" id="GO:0005634">
    <property type="term" value="C:nucleus"/>
    <property type="evidence" value="ECO:0007669"/>
    <property type="project" value="UniProtKB-SubCell"/>
</dbReference>
<dbReference type="Gene3D" id="3.30.160.60">
    <property type="entry name" value="Classic Zinc Finger"/>
    <property type="match status" value="2"/>
</dbReference>
<evidence type="ECO:0000256" key="1">
    <source>
        <dbReference type="ARBA" id="ARBA00004123"/>
    </source>
</evidence>
<reference evidence="9 10" key="1">
    <citation type="submission" date="2019-04" db="EMBL/GenBank/DDBJ databases">
        <title>Friends and foes A comparative genomics study of 23 Aspergillus species from section Flavi.</title>
        <authorList>
            <consortium name="DOE Joint Genome Institute"/>
            <person name="Kjaerbolling I."/>
            <person name="Vesth T."/>
            <person name="Frisvad J.C."/>
            <person name="Nybo J.L."/>
            <person name="Theobald S."/>
            <person name="Kildgaard S."/>
            <person name="Isbrandt T."/>
            <person name="Kuo A."/>
            <person name="Sato A."/>
            <person name="Lyhne E.K."/>
            <person name="Kogle M.E."/>
            <person name="Wiebenga A."/>
            <person name="Kun R.S."/>
            <person name="Lubbers R.J."/>
            <person name="Makela M.R."/>
            <person name="Barry K."/>
            <person name="Chovatia M."/>
            <person name="Clum A."/>
            <person name="Daum C."/>
            <person name="Haridas S."/>
            <person name="He G."/>
            <person name="LaButti K."/>
            <person name="Lipzen A."/>
            <person name="Mondo S."/>
            <person name="Riley R."/>
            <person name="Salamov A."/>
            <person name="Simmons B.A."/>
            <person name="Magnuson J.K."/>
            <person name="Henrissat B."/>
            <person name="Mortensen U.H."/>
            <person name="Larsen T.O."/>
            <person name="Devries R.P."/>
            <person name="Grigoriev I.V."/>
            <person name="Machida M."/>
            <person name="Baker S.E."/>
            <person name="Andersen M.R."/>
        </authorList>
    </citation>
    <scope>NUCLEOTIDE SEQUENCE [LARGE SCALE GENOMIC DNA]</scope>
    <source>
        <strain evidence="9 10">CBS 151.66</strain>
    </source>
</reference>
<evidence type="ECO:0000256" key="3">
    <source>
        <dbReference type="ARBA" id="ARBA00022737"/>
    </source>
</evidence>
<keyword evidence="4 7" id="KW-0863">Zinc-finger</keyword>
<evidence type="ECO:0000256" key="5">
    <source>
        <dbReference type="ARBA" id="ARBA00022833"/>
    </source>
</evidence>
<name>A0A5N5WH82_9EURO</name>
<dbReference type="Proteomes" id="UP000326565">
    <property type="component" value="Unassembled WGS sequence"/>
</dbReference>
<dbReference type="SUPFAM" id="SSF57667">
    <property type="entry name" value="beta-beta-alpha zinc fingers"/>
    <property type="match status" value="1"/>
</dbReference>
<dbReference type="InterPro" id="IPR036236">
    <property type="entry name" value="Znf_C2H2_sf"/>
</dbReference>
<dbReference type="EMBL" id="ML732447">
    <property type="protein sequence ID" value="KAB8067766.1"/>
    <property type="molecule type" value="Genomic_DNA"/>
</dbReference>
<proteinExistence type="predicted"/>
<evidence type="ECO:0000259" key="8">
    <source>
        <dbReference type="PROSITE" id="PS50157"/>
    </source>
</evidence>
<keyword evidence="10" id="KW-1185">Reference proteome</keyword>
<keyword evidence="3" id="KW-0677">Repeat</keyword>
<dbReference type="PANTHER" id="PTHR24376:SF235">
    <property type="entry name" value="C2H2-TYPE DOMAIN-CONTAINING PROTEIN"/>
    <property type="match status" value="1"/>
</dbReference>
<dbReference type="SMART" id="SM00355">
    <property type="entry name" value="ZnF_C2H2"/>
    <property type="match status" value="4"/>
</dbReference>
<evidence type="ECO:0000256" key="7">
    <source>
        <dbReference type="PROSITE-ProRule" id="PRU00042"/>
    </source>
</evidence>
<keyword evidence="2" id="KW-0479">Metal-binding</keyword>
<dbReference type="GO" id="GO:0008270">
    <property type="term" value="F:zinc ion binding"/>
    <property type="evidence" value="ECO:0007669"/>
    <property type="project" value="UniProtKB-KW"/>
</dbReference>
<dbReference type="Pfam" id="PF00096">
    <property type="entry name" value="zf-C2H2"/>
    <property type="match status" value="1"/>
</dbReference>
<gene>
    <name evidence="9" type="ORF">BDV29DRAFT_81162</name>
</gene>
<dbReference type="PANTHER" id="PTHR24376">
    <property type="entry name" value="ZINC FINGER PROTEIN"/>
    <property type="match status" value="1"/>
</dbReference>
<dbReference type="AlphaFoldDB" id="A0A5N5WH82"/>
<sequence>MALSRHLHFNGTTWECLLCDRAFKSRSALLAHCEYTSRHEWCGQCHRVFASSAAKKRHLQYAAVHQPKCKVCGRILRNKNNLRMHQQTHQPRNKECYADDCIQLFKTFSGMLIHLESGSCPSGVDETRIDGLARSFYRSIEFTTDADSGGWIYICNGCERECSKLSGLFQHVEDALDCGEFMLECLEGLREFIEEHI</sequence>
<evidence type="ECO:0000256" key="6">
    <source>
        <dbReference type="ARBA" id="ARBA00023242"/>
    </source>
</evidence>
<organism evidence="9 10">
    <name type="scientific">Aspergillus leporis</name>
    <dbReference type="NCBI Taxonomy" id="41062"/>
    <lineage>
        <taxon>Eukaryota</taxon>
        <taxon>Fungi</taxon>
        <taxon>Dikarya</taxon>
        <taxon>Ascomycota</taxon>
        <taxon>Pezizomycotina</taxon>
        <taxon>Eurotiomycetes</taxon>
        <taxon>Eurotiomycetidae</taxon>
        <taxon>Eurotiales</taxon>
        <taxon>Aspergillaceae</taxon>
        <taxon>Aspergillus</taxon>
        <taxon>Aspergillus subgen. Circumdati</taxon>
    </lineage>
</organism>
<feature type="domain" description="C2H2-type" evidence="8">
    <location>
        <begin position="14"/>
        <end position="39"/>
    </location>
</feature>
<dbReference type="PROSITE" id="PS50157">
    <property type="entry name" value="ZINC_FINGER_C2H2_2"/>
    <property type="match status" value="2"/>
</dbReference>
<dbReference type="OrthoDB" id="6105938at2759"/>
<evidence type="ECO:0000313" key="10">
    <source>
        <dbReference type="Proteomes" id="UP000326565"/>
    </source>
</evidence>
<dbReference type="PROSITE" id="PS00028">
    <property type="entry name" value="ZINC_FINGER_C2H2_1"/>
    <property type="match status" value="1"/>
</dbReference>
<dbReference type="Pfam" id="PF12874">
    <property type="entry name" value="zf-met"/>
    <property type="match status" value="1"/>
</dbReference>
<evidence type="ECO:0000256" key="4">
    <source>
        <dbReference type="ARBA" id="ARBA00022771"/>
    </source>
</evidence>
<dbReference type="InterPro" id="IPR013087">
    <property type="entry name" value="Znf_C2H2_type"/>
</dbReference>
<evidence type="ECO:0000313" key="9">
    <source>
        <dbReference type="EMBL" id="KAB8067766.1"/>
    </source>
</evidence>